<evidence type="ECO:0000313" key="5">
    <source>
        <dbReference type="EMBL" id="MBW4330089.1"/>
    </source>
</evidence>
<keyword evidence="2" id="KW-0520">NAD</keyword>
<evidence type="ECO:0000259" key="3">
    <source>
        <dbReference type="Pfam" id="PF03446"/>
    </source>
</evidence>
<dbReference type="PIRSF" id="PIRSF000103">
    <property type="entry name" value="HIBADH"/>
    <property type="match status" value="1"/>
</dbReference>
<dbReference type="InterPro" id="IPR015815">
    <property type="entry name" value="HIBADH-related"/>
</dbReference>
<evidence type="ECO:0000256" key="1">
    <source>
        <dbReference type="ARBA" id="ARBA00023002"/>
    </source>
</evidence>
<dbReference type="InterPro" id="IPR029154">
    <property type="entry name" value="HIBADH-like_NADP-bd"/>
</dbReference>
<evidence type="ECO:0000256" key="2">
    <source>
        <dbReference type="ARBA" id="ARBA00023027"/>
    </source>
</evidence>
<dbReference type="InterPro" id="IPR051265">
    <property type="entry name" value="HIBADH-related_NP60_sf"/>
</dbReference>
<keyword evidence="6" id="KW-1185">Reference proteome</keyword>
<evidence type="ECO:0000313" key="6">
    <source>
        <dbReference type="Proteomes" id="UP001197214"/>
    </source>
</evidence>
<dbReference type="PANTHER" id="PTHR43580:SF2">
    <property type="entry name" value="CYTOKINE-LIKE NUCLEAR FACTOR N-PAC"/>
    <property type="match status" value="1"/>
</dbReference>
<dbReference type="Proteomes" id="UP001197214">
    <property type="component" value="Unassembled WGS sequence"/>
</dbReference>
<keyword evidence="1" id="KW-0560">Oxidoreductase</keyword>
<name>A0ABS6XIP3_9SPHN</name>
<proteinExistence type="predicted"/>
<dbReference type="Pfam" id="PF03446">
    <property type="entry name" value="NAD_binding_2"/>
    <property type="match status" value="1"/>
</dbReference>
<dbReference type="InterPro" id="IPR006115">
    <property type="entry name" value="6PGDH_NADP-bd"/>
</dbReference>
<protein>
    <submittedName>
        <fullName evidence="5">NAD(P)-dependent oxidoreductase</fullName>
    </submittedName>
</protein>
<sequence>MSVSVVGLGKIGSALVPRLLCLNQEITVWNRSSDAMERAAALGAHPVKNAAKAFAADIVLTALFDDAAVRDIVTPDAISLLGRNGALHICLSTLSPGLTQELAAAHRDAGAGYVAAPLFGRPEAVAAGAANICVAGDRSHIETGRAALESFGRVWNIGEDPRLASVAKLCGNFMIGAAIGAMAETAGIMAAEQGDAEAFLAMMTQTLFSSPIYSNYAPSILGVRPLPASGLDLPLKDLELLAHVADRRNVPTGLLRAMLGNLSLARDNGLGREDWSVALSRLARRQTDMSRNSQSVSKER</sequence>
<dbReference type="PANTHER" id="PTHR43580">
    <property type="entry name" value="OXIDOREDUCTASE GLYR1-RELATED"/>
    <property type="match status" value="1"/>
</dbReference>
<comment type="caution">
    <text evidence="5">The sequence shown here is derived from an EMBL/GenBank/DDBJ whole genome shotgun (WGS) entry which is preliminary data.</text>
</comment>
<dbReference type="RefSeq" id="WP_219237203.1">
    <property type="nucleotide sequence ID" value="NZ_JAHWZX010000003.1"/>
</dbReference>
<reference evidence="5 6" key="1">
    <citation type="submission" date="2021-07" db="EMBL/GenBank/DDBJ databases">
        <title>Stakelama flava sp. nov., a novel endophytic bacterium isolated from branch of Kandelia candel.</title>
        <authorList>
            <person name="Tuo L."/>
        </authorList>
    </citation>
    <scope>NUCLEOTIDE SEQUENCE [LARGE SCALE GENOMIC DNA]</scope>
    <source>
        <strain evidence="5 6">CBK3Z-3</strain>
    </source>
</reference>
<feature type="domain" description="6-phosphogluconate dehydrogenase NADP-binding" evidence="3">
    <location>
        <begin position="3"/>
        <end position="154"/>
    </location>
</feature>
<feature type="domain" description="3-hydroxyisobutyrate dehydrogenase-like NAD-binding" evidence="4">
    <location>
        <begin position="165"/>
        <end position="278"/>
    </location>
</feature>
<organism evidence="5 6">
    <name type="scientific">Stakelama flava</name>
    <dbReference type="NCBI Taxonomy" id="2860338"/>
    <lineage>
        <taxon>Bacteria</taxon>
        <taxon>Pseudomonadati</taxon>
        <taxon>Pseudomonadota</taxon>
        <taxon>Alphaproteobacteria</taxon>
        <taxon>Sphingomonadales</taxon>
        <taxon>Sphingomonadaceae</taxon>
        <taxon>Stakelama</taxon>
    </lineage>
</organism>
<gene>
    <name evidence="5" type="ORF">KY084_04275</name>
</gene>
<dbReference type="EMBL" id="JAHWZX010000003">
    <property type="protein sequence ID" value="MBW4330089.1"/>
    <property type="molecule type" value="Genomic_DNA"/>
</dbReference>
<evidence type="ECO:0000259" key="4">
    <source>
        <dbReference type="Pfam" id="PF14833"/>
    </source>
</evidence>
<dbReference type="Pfam" id="PF14833">
    <property type="entry name" value="NAD_binding_11"/>
    <property type="match status" value="1"/>
</dbReference>
<accession>A0ABS6XIP3</accession>